<accession>Q53UH7</accession>
<organism evidence="7">
    <name type="scientific">Fructilactobacillus lindneri</name>
    <dbReference type="NCBI Taxonomy" id="53444"/>
    <lineage>
        <taxon>Bacteria</taxon>
        <taxon>Bacillati</taxon>
        <taxon>Bacillota</taxon>
        <taxon>Bacilli</taxon>
        <taxon>Lactobacillales</taxon>
        <taxon>Lactobacillaceae</taxon>
        <taxon>Fructilactobacillus</taxon>
    </lineage>
</organism>
<dbReference type="InterPro" id="IPR051328">
    <property type="entry name" value="T7SS_ABC-Transporter"/>
</dbReference>
<evidence type="ECO:0000256" key="2">
    <source>
        <dbReference type="ARBA" id="ARBA00022692"/>
    </source>
</evidence>
<keyword evidence="3 5" id="KW-1133">Transmembrane helix</keyword>
<dbReference type="InterPro" id="IPR013525">
    <property type="entry name" value="ABC2_TM"/>
</dbReference>
<feature type="transmembrane region" description="Helical" evidence="5">
    <location>
        <begin position="241"/>
        <end position="261"/>
    </location>
</feature>
<dbReference type="EMBL" id="AB191156">
    <property type="protein sequence ID" value="BAD97360.1"/>
    <property type="molecule type" value="Genomic_DNA"/>
</dbReference>
<evidence type="ECO:0000256" key="5">
    <source>
        <dbReference type="SAM" id="Phobius"/>
    </source>
</evidence>
<dbReference type="PANTHER" id="PTHR43077:SF5">
    <property type="entry name" value="PHAGE INFECTION PROTEIN"/>
    <property type="match status" value="1"/>
</dbReference>
<dbReference type="AlphaFoldDB" id="Q53UH7"/>
<feature type="transmembrane region" description="Helical" evidence="5">
    <location>
        <begin position="314"/>
        <end position="333"/>
    </location>
</feature>
<dbReference type="GO" id="GO:0016020">
    <property type="term" value="C:membrane"/>
    <property type="evidence" value="ECO:0007669"/>
    <property type="project" value="UniProtKB-SubCell"/>
</dbReference>
<dbReference type="Pfam" id="PF12698">
    <property type="entry name" value="ABC2_membrane_3"/>
    <property type="match status" value="1"/>
</dbReference>
<feature type="domain" description="ABC-2 type transporter transmembrane" evidence="6">
    <location>
        <begin position="25"/>
        <end position="414"/>
    </location>
</feature>
<evidence type="ECO:0000256" key="4">
    <source>
        <dbReference type="ARBA" id="ARBA00023136"/>
    </source>
</evidence>
<evidence type="ECO:0000259" key="6">
    <source>
        <dbReference type="Pfam" id="PF12698"/>
    </source>
</evidence>
<name>Q53UH7_9LACO</name>
<keyword evidence="2 5" id="KW-0812">Transmembrane</keyword>
<dbReference type="PANTHER" id="PTHR43077">
    <property type="entry name" value="TRANSPORT PERMEASE YVFS-RELATED"/>
    <property type="match status" value="1"/>
</dbReference>
<evidence type="ECO:0000313" key="7">
    <source>
        <dbReference type="EMBL" id="BAD97360.1"/>
    </source>
</evidence>
<feature type="transmembrane region" description="Helical" evidence="5">
    <location>
        <begin position="340"/>
        <end position="358"/>
    </location>
</feature>
<feature type="transmembrane region" description="Helical" evidence="5">
    <location>
        <begin position="25"/>
        <end position="46"/>
    </location>
</feature>
<keyword evidence="4 5" id="KW-0472">Membrane</keyword>
<proteinExistence type="predicted"/>
<dbReference type="Gene3D" id="3.40.1710.10">
    <property type="entry name" value="abc type-2 transporter like domain"/>
    <property type="match status" value="1"/>
</dbReference>
<feature type="transmembrane region" description="Helical" evidence="5">
    <location>
        <begin position="282"/>
        <end position="308"/>
    </location>
</feature>
<comment type="subcellular location">
    <subcellularLocation>
        <location evidence="1">Membrane</location>
        <topology evidence="1">Multi-pass membrane protein</topology>
    </subcellularLocation>
</comment>
<protein>
    <recommendedName>
        <fullName evidence="6">ABC-2 type transporter transmembrane domain-containing protein</fullName>
    </recommendedName>
</protein>
<dbReference type="GO" id="GO:0140359">
    <property type="term" value="F:ABC-type transporter activity"/>
    <property type="evidence" value="ECO:0007669"/>
    <property type="project" value="InterPro"/>
</dbReference>
<reference evidence="7" key="1">
    <citation type="journal article" date="2005" name="Appl. Environ. Microbiol.">
        <title>Isolation of a hop-sensitive variant of Lactobacillus lindneri and identification of genetic markers for beer spoilage ability of lactic acid bacteria.</title>
        <authorList>
            <person name="Suzuki K."/>
            <person name="Iijima K."/>
            <person name="Ozaki K."/>
            <person name="Yamashita H."/>
        </authorList>
    </citation>
    <scope>NUCLEOTIDE SEQUENCE</scope>
    <source>
        <strain evidence="7">DSM 20692</strain>
    </source>
</reference>
<sequence>MSTIISTELKREEYQMFDVIRSKRYWLALLLVGAIIGIVSFALIGIRNSVKVKQIPVALVNEDKGTLSNKIESKLRKKFNGKDSKIKWVSPQKDGFNDQKYYGAFIIRPGFSKELQQQNESLKAQIISQKLTTLQKKEELPDSAKSQLLQAKFVTQKPVHPAQIKISINQGMNAQISQLLSQALPQIANALSSRISAQQQSVLSKNKINLSAKSWDLVSTPISVSTHESNKIEKNTVNGTAPMLLVALAWFSALILSLILWREHTKRSASKFLNATTITSQLITGLVASILSATVGFLFVNVCFNLTIPNPINFIGLMSISIFVFYLIITCVLDLLGFAFYPLLLVVWFLASSVMSYAPEALDPLYRKGIYSWVPMRFSMQTLTNTLYFHNGSSTTMSSLLVLLIYGFVAAILMYSSGYLKHYLFTVRPHRKIK</sequence>
<feature type="transmembrane region" description="Helical" evidence="5">
    <location>
        <begin position="400"/>
        <end position="420"/>
    </location>
</feature>
<evidence type="ECO:0000256" key="1">
    <source>
        <dbReference type="ARBA" id="ARBA00004141"/>
    </source>
</evidence>
<evidence type="ECO:0000256" key="3">
    <source>
        <dbReference type="ARBA" id="ARBA00022989"/>
    </source>
</evidence>